<organism evidence="2 3">
    <name type="scientific">Morganella morganii subsp. morganii KT</name>
    <dbReference type="NCBI Taxonomy" id="1124991"/>
    <lineage>
        <taxon>Bacteria</taxon>
        <taxon>Pseudomonadati</taxon>
        <taxon>Pseudomonadota</taxon>
        <taxon>Gammaproteobacteria</taxon>
        <taxon>Enterobacterales</taxon>
        <taxon>Morganellaceae</taxon>
        <taxon>Morganella</taxon>
    </lineage>
</organism>
<sequence length="217" mass="24778">MSIMSIVIIAILIFIIGLTVYYFRAIWNEHSNFSNITVGLCTIFTLLWGAYTFDALNQRDKAAAELQEIQERIKGTESTLFSINITEEKGDDGFYILPVVTIKNNGTEPIHIGLDKESLTIQSVKVVNDKIKALETYHPNFYEVISQDKKTDHTPMYDLIVPISAERSISYALYVKNPGLYYLTFKAKTVDKNGNEDVKVKNGKPIIWFTSRYVYIK</sequence>
<dbReference type="Proteomes" id="UP000011834">
    <property type="component" value="Chromosome"/>
</dbReference>
<protein>
    <submittedName>
        <fullName evidence="2">Uncharacterized protein</fullName>
    </submittedName>
</protein>
<keyword evidence="1" id="KW-1133">Transmembrane helix</keyword>
<reference evidence="2 3" key="1">
    <citation type="journal article" date="2012" name="BMC Genomics">
        <title>Whole-genome sequencing and identification of Morganella morganii KT pathogenicity-related genes.</title>
        <authorList>
            <person name="Chen Y.T."/>
            <person name="Peng H.L."/>
            <person name="Shia W.C."/>
            <person name="Hsu F.R."/>
            <person name="Ken C.F."/>
            <person name="Tsao Y.M."/>
            <person name="Chen C.H."/>
            <person name="Liu C.E."/>
            <person name="Hsieh M.F."/>
            <person name="Chen H.C."/>
            <person name="Tang C.Y."/>
            <person name="Ku T.H."/>
        </authorList>
    </citation>
    <scope>NUCLEOTIDE SEQUENCE [LARGE SCALE GENOMIC DNA]</scope>
    <source>
        <strain evidence="2 3">KT</strain>
    </source>
</reference>
<keyword evidence="1" id="KW-0472">Membrane</keyword>
<dbReference type="AlphaFoldDB" id="M1SHW5"/>
<keyword evidence="1" id="KW-0812">Transmembrane</keyword>
<dbReference type="EMBL" id="CP004345">
    <property type="protein sequence ID" value="AGG31683.1"/>
    <property type="molecule type" value="Genomic_DNA"/>
</dbReference>
<proteinExistence type="predicted"/>
<dbReference type="HOGENOM" id="CLU_110682_0_0_6"/>
<feature type="transmembrane region" description="Helical" evidence="1">
    <location>
        <begin position="7"/>
        <end position="27"/>
    </location>
</feature>
<dbReference type="eggNOG" id="ENOG5033CZS">
    <property type="taxonomic scope" value="Bacteria"/>
</dbReference>
<dbReference type="KEGG" id="mmk:MU9_2638"/>
<name>M1SHW5_MORMO</name>
<gene>
    <name evidence="2" type="ORF">MU9_2638</name>
</gene>
<evidence type="ECO:0000313" key="2">
    <source>
        <dbReference type="EMBL" id="AGG31683.1"/>
    </source>
</evidence>
<keyword evidence="3" id="KW-1185">Reference proteome</keyword>
<accession>M1SHW5</accession>
<evidence type="ECO:0000313" key="3">
    <source>
        <dbReference type="Proteomes" id="UP000011834"/>
    </source>
</evidence>
<feature type="transmembrane region" description="Helical" evidence="1">
    <location>
        <begin position="33"/>
        <end position="51"/>
    </location>
</feature>
<evidence type="ECO:0000256" key="1">
    <source>
        <dbReference type="SAM" id="Phobius"/>
    </source>
</evidence>